<dbReference type="InterPro" id="IPR013783">
    <property type="entry name" value="Ig-like_fold"/>
</dbReference>
<dbReference type="CDD" id="cd00063">
    <property type="entry name" value="FN3"/>
    <property type="match status" value="1"/>
</dbReference>
<dbReference type="Gene3D" id="2.60.40.10">
    <property type="entry name" value="Immunoglobulins"/>
    <property type="match status" value="1"/>
</dbReference>
<dbReference type="EMBL" id="CAFABE010000002">
    <property type="protein sequence ID" value="CAB4816162.1"/>
    <property type="molecule type" value="Genomic_DNA"/>
</dbReference>
<evidence type="ECO:0000313" key="2">
    <source>
        <dbReference type="EMBL" id="CAB4816162.1"/>
    </source>
</evidence>
<dbReference type="InterPro" id="IPR036116">
    <property type="entry name" value="FN3_sf"/>
</dbReference>
<accession>A0A6J6Z352</accession>
<reference evidence="2" key="1">
    <citation type="submission" date="2020-05" db="EMBL/GenBank/DDBJ databases">
        <authorList>
            <person name="Chiriac C."/>
            <person name="Salcher M."/>
            <person name="Ghai R."/>
            <person name="Kavagutti S V."/>
        </authorList>
    </citation>
    <scope>NUCLEOTIDE SEQUENCE</scope>
</reference>
<organism evidence="2">
    <name type="scientific">freshwater metagenome</name>
    <dbReference type="NCBI Taxonomy" id="449393"/>
    <lineage>
        <taxon>unclassified sequences</taxon>
        <taxon>metagenomes</taxon>
        <taxon>ecological metagenomes</taxon>
    </lineage>
</organism>
<dbReference type="PROSITE" id="PS50853">
    <property type="entry name" value="FN3"/>
    <property type="match status" value="1"/>
</dbReference>
<name>A0A6J6Z352_9ZZZZ</name>
<dbReference type="Pfam" id="PF00041">
    <property type="entry name" value="fn3"/>
    <property type="match status" value="1"/>
</dbReference>
<feature type="domain" description="Fibronectin type-III" evidence="1">
    <location>
        <begin position="494"/>
        <end position="586"/>
    </location>
</feature>
<dbReference type="InterPro" id="IPR003961">
    <property type="entry name" value="FN3_dom"/>
</dbReference>
<dbReference type="SMART" id="SM00060">
    <property type="entry name" value="FN3"/>
    <property type="match status" value="1"/>
</dbReference>
<proteinExistence type="predicted"/>
<gene>
    <name evidence="2" type="ORF">UFOPK3164_00075</name>
</gene>
<sequence>MGRIMTSTFLSSNKTRSLIAAAVVVAVVMALTTGFGGLPKAGAVSSWTAVNPPVASDFTDVNNESANSISCASAGNCVAVGSYDTNTGTVALLETETNGTWASVTPPLPTNADVATPDSYLDQVSCSSPGNCAAVGYYKLAPSGDYSQLILVEKNGTWSAVETTLPSDTVAGDQNELLSVNCPSDNNCTATGYYQIAAGAQALIVNEVDGVWTAVDPTPLPSGAGPQGSHRDVLQSVTCTSPGNCTAVGWYYNAGITDYGFLVETSVNGAWTNQSVALPADAVAGPDLWLYGVSCPSNDSCVAAGSYDTVNGQTAVVLTQNGGTWTASAVALPSDAVPADAPGSVLNAVHCASVGNCTAVGSYASGPSETTPLLAVQTNGVWSNVVAPTPSDMISNVDNQYYDISCSTANNCLALGGYYNGAGELPLLGVETNGVWSQQPVALPAGSGPSSDDGSELYSGTCTQQGECQMFGYSYSTTESRTLPIVASGNIVGIPTPPTAVIATAGDGQATVSWSAPANTGSSPVTSYTASAVEAANDPTCTTTSATTCVIKGLTNTKTYSVTVTATNAAGDSAPSVAVNVTPRALLAATGFDVVSVSGSALALIGVGGTAALVARRRREASSLS</sequence>
<dbReference type="SUPFAM" id="SSF49265">
    <property type="entry name" value="Fibronectin type III"/>
    <property type="match status" value="1"/>
</dbReference>
<evidence type="ECO:0000259" key="1">
    <source>
        <dbReference type="PROSITE" id="PS50853"/>
    </source>
</evidence>
<dbReference type="AlphaFoldDB" id="A0A6J6Z352"/>
<protein>
    <submittedName>
        <fullName evidence="2">Unannotated protein</fullName>
    </submittedName>
</protein>